<dbReference type="Pfam" id="PF17775">
    <property type="entry name" value="YchJ_M-like"/>
    <property type="match status" value="1"/>
</dbReference>
<dbReference type="PANTHER" id="PTHR33747">
    <property type="entry name" value="UPF0225 PROTEIN SCO1677"/>
    <property type="match status" value="1"/>
</dbReference>
<evidence type="ECO:0000313" key="2">
    <source>
        <dbReference type="EMBL" id="SVA18436.1"/>
    </source>
</evidence>
<dbReference type="InterPro" id="IPR032710">
    <property type="entry name" value="NTF2-like_dom_sf"/>
</dbReference>
<sequence>MKDCPCGSNFPYTDCCGPLIRCTSFADTAEDLMRSRYTAFTENNWEYLVLTSHPEEKKEMARLESDLVDQGAKWKKLEILDTSKGGMQDSEGQVDFVAHYIKDGTPQTLRESSRFYKINGRWVYSRKDSTLPPVPGSTKQNPMTFIRDHAKVGRNDPCPCGSGKKYKKCCI</sequence>
<name>A0A381TQU3_9ZZZZ</name>
<dbReference type="InterPro" id="IPR004027">
    <property type="entry name" value="SEC_C_motif"/>
</dbReference>
<accession>A0A381TQU3</accession>
<protein>
    <recommendedName>
        <fullName evidence="1">YchJ-like middle NTF2-like domain-containing protein</fullName>
    </recommendedName>
</protein>
<reference evidence="2" key="1">
    <citation type="submission" date="2018-05" db="EMBL/GenBank/DDBJ databases">
        <authorList>
            <person name="Lanie J.A."/>
            <person name="Ng W.-L."/>
            <person name="Kazmierczak K.M."/>
            <person name="Andrzejewski T.M."/>
            <person name="Davidsen T.M."/>
            <person name="Wayne K.J."/>
            <person name="Tettelin H."/>
            <person name="Glass J.I."/>
            <person name="Rusch D."/>
            <person name="Podicherti R."/>
            <person name="Tsui H.-C.T."/>
            <person name="Winkler M.E."/>
        </authorList>
    </citation>
    <scope>NUCLEOTIDE SEQUENCE</scope>
</reference>
<feature type="domain" description="YchJ-like middle NTF2-like" evidence="1">
    <location>
        <begin position="28"/>
        <end position="125"/>
    </location>
</feature>
<dbReference type="SUPFAM" id="SSF103642">
    <property type="entry name" value="Sec-C motif"/>
    <property type="match status" value="1"/>
</dbReference>
<dbReference type="InterPro" id="IPR048469">
    <property type="entry name" value="YchJ-like_M"/>
</dbReference>
<dbReference type="Gene3D" id="3.10.450.50">
    <property type="match status" value="1"/>
</dbReference>
<evidence type="ECO:0000259" key="1">
    <source>
        <dbReference type="Pfam" id="PF17775"/>
    </source>
</evidence>
<dbReference type="AlphaFoldDB" id="A0A381TQU3"/>
<gene>
    <name evidence="2" type="ORF">METZ01_LOCUS71290</name>
</gene>
<dbReference type="PANTHER" id="PTHR33747:SF1">
    <property type="entry name" value="ADENYLATE CYCLASE-ASSOCIATED CAP C-TERMINAL DOMAIN-CONTAINING PROTEIN"/>
    <property type="match status" value="1"/>
</dbReference>
<dbReference type="SUPFAM" id="SSF54427">
    <property type="entry name" value="NTF2-like"/>
    <property type="match status" value="1"/>
</dbReference>
<proteinExistence type="predicted"/>
<dbReference type="EMBL" id="UINC01005011">
    <property type="protein sequence ID" value="SVA18436.1"/>
    <property type="molecule type" value="Genomic_DNA"/>
</dbReference>
<dbReference type="Pfam" id="PF02810">
    <property type="entry name" value="SEC-C"/>
    <property type="match status" value="1"/>
</dbReference>
<organism evidence="2">
    <name type="scientific">marine metagenome</name>
    <dbReference type="NCBI Taxonomy" id="408172"/>
    <lineage>
        <taxon>unclassified sequences</taxon>
        <taxon>metagenomes</taxon>
        <taxon>ecological metagenomes</taxon>
    </lineage>
</organism>